<sequence length="117" mass="11823">MSNPFEVTSYSEGAAGAQTLRLRQVGVLSVGMFRGAAGVIMELVVGAFFLLLTMVGIGAGGGQNVGAPLAGSVFMVVLLPVFYGIGGFIGGVINAIVYNIVAGMSGGIEMAFSQDNT</sequence>
<dbReference type="RefSeq" id="WP_083732264.1">
    <property type="nucleotide sequence ID" value="NZ_CP017641.1"/>
</dbReference>
<keyword evidence="1" id="KW-0812">Transmembrane</keyword>
<evidence type="ECO:0000313" key="3">
    <source>
        <dbReference type="Proteomes" id="UP000187735"/>
    </source>
</evidence>
<keyword evidence="3" id="KW-1185">Reference proteome</keyword>
<feature type="transmembrane region" description="Helical" evidence="1">
    <location>
        <begin position="73"/>
        <end position="101"/>
    </location>
</feature>
<accession>A0A1P8WLS6</accession>
<evidence type="ECO:0000313" key="2">
    <source>
        <dbReference type="EMBL" id="APZ95010.1"/>
    </source>
</evidence>
<keyword evidence="1" id="KW-1133">Transmembrane helix</keyword>
<name>A0A1P8WLS6_9PLAN</name>
<dbReference type="Proteomes" id="UP000187735">
    <property type="component" value="Chromosome"/>
</dbReference>
<gene>
    <name evidence="2" type="ORF">Fuma_04662</name>
</gene>
<proteinExistence type="predicted"/>
<organism evidence="2 3">
    <name type="scientific">Fuerstiella marisgermanici</name>
    <dbReference type="NCBI Taxonomy" id="1891926"/>
    <lineage>
        <taxon>Bacteria</taxon>
        <taxon>Pseudomonadati</taxon>
        <taxon>Planctomycetota</taxon>
        <taxon>Planctomycetia</taxon>
        <taxon>Planctomycetales</taxon>
        <taxon>Planctomycetaceae</taxon>
        <taxon>Fuerstiella</taxon>
    </lineage>
</organism>
<keyword evidence="1" id="KW-0472">Membrane</keyword>
<dbReference type="KEGG" id="fmr:Fuma_04662"/>
<dbReference type="EMBL" id="CP017641">
    <property type="protein sequence ID" value="APZ95010.1"/>
    <property type="molecule type" value="Genomic_DNA"/>
</dbReference>
<evidence type="ECO:0000256" key="1">
    <source>
        <dbReference type="SAM" id="Phobius"/>
    </source>
</evidence>
<dbReference type="AlphaFoldDB" id="A0A1P8WLS6"/>
<reference evidence="2 3" key="1">
    <citation type="journal article" date="2016" name="Front. Microbiol.">
        <title>Fuerstia marisgermanicae gen. nov., sp. nov., an Unusual Member of the Phylum Planctomycetes from the German Wadden Sea.</title>
        <authorList>
            <person name="Kohn T."/>
            <person name="Heuer A."/>
            <person name="Jogler M."/>
            <person name="Vollmers J."/>
            <person name="Boedeker C."/>
            <person name="Bunk B."/>
            <person name="Rast P."/>
            <person name="Borchert D."/>
            <person name="Glockner I."/>
            <person name="Freese H.M."/>
            <person name="Klenk H.P."/>
            <person name="Overmann J."/>
            <person name="Kaster A.K."/>
            <person name="Rohde M."/>
            <person name="Wiegand S."/>
            <person name="Jogler C."/>
        </authorList>
    </citation>
    <scope>NUCLEOTIDE SEQUENCE [LARGE SCALE GENOMIC DNA]</scope>
    <source>
        <strain evidence="2 3">NH11</strain>
    </source>
</reference>
<evidence type="ECO:0008006" key="4">
    <source>
        <dbReference type="Google" id="ProtNLM"/>
    </source>
</evidence>
<protein>
    <recommendedName>
        <fullName evidence="4">DUF3566 domain-containing protein</fullName>
    </recommendedName>
</protein>
<feature type="transmembrane region" description="Helical" evidence="1">
    <location>
        <begin position="39"/>
        <end position="61"/>
    </location>
</feature>